<evidence type="ECO:0000313" key="2">
    <source>
        <dbReference type="Proteomes" id="UP001057402"/>
    </source>
</evidence>
<reference evidence="2" key="1">
    <citation type="journal article" date="2023" name="Front. Plant Sci.">
        <title>Chromosomal-level genome assembly of Melastoma candidum provides insights into trichome evolution.</title>
        <authorList>
            <person name="Zhong Y."/>
            <person name="Wu W."/>
            <person name="Sun C."/>
            <person name="Zou P."/>
            <person name="Liu Y."/>
            <person name="Dai S."/>
            <person name="Zhou R."/>
        </authorList>
    </citation>
    <scope>NUCLEOTIDE SEQUENCE [LARGE SCALE GENOMIC DNA]</scope>
</reference>
<dbReference type="EMBL" id="CM042883">
    <property type="protein sequence ID" value="KAI4372307.1"/>
    <property type="molecule type" value="Genomic_DNA"/>
</dbReference>
<name>A0ACB9R8K0_9MYRT</name>
<sequence>MASRQIMALVLIFVFIGGAVAEKREIYLALMEGDPIASSSSSRRHALNSEDLRLRAKSMVDYHDQLLESTLEATSYSKLYSFKHVINGFAVHATQSEAEKLKRAVGVRHLEKDRGVKLMTTYTPEFLGLPPGDRGRILQGGSRDAGRGIVIGFVDTGIDPLHPSFANTYPVATSEDGNSSDSGKFTGDCEMGPLFPAGSCNGKIVSARFFAAGARAAAPLKPYVDFMSPYDAVGHGSHVAAAAAGNVDVPVVVNGFVYGRARGMAPAANTRLCLLSQEPSSCCRIAVYKAVYPTIGTLTDVIAAIDQAVQDGVDLISLAVGPDDPPEGTITFLSVFDVALLFARRAGVFVAQAAGNKGPAPYTMLSFSPWSVGAASSSTDRTYAGSLLLGNGLRVRGVGLSGPTPGSGMLLHRLISAKDALNANGTYPRTPPYTDECQHPEAFDPATVQGSIVLCAFSAGFLSQTSSLDSIISTARALGFMGFALLANLSYGDFIAEPIPFGIPGILIPKVADVQAILKYYEGEKSGGSAKAAIEEGRVASYNTKAPIVSRFSSRGPDFLNIGKAPVDVLKPDVLAPGHQVWAAWSPISASQPILTGYNFALLSGTSMATAHVIGAAALIKQHNPSWSPAMISSAMSTTAKNYDNHGEIISAEGPAVGSLYPSTPFDVGHGQLNPTAAIDPGLVFESDYDDYLSFLCSTPGIDPAALKAVTGELCTRPFSYQSDLNLPSVTISSLVGSRMISRRVKNVGNWQELYTCTVFPPSGTTVTISPPWFTINPQGMQDLHLQVNATEVRNEFSHGEVILRGRLNHIVRIPLSVRTVSSSPWSP</sequence>
<comment type="caution">
    <text evidence="1">The sequence shown here is derived from an EMBL/GenBank/DDBJ whole genome shotgun (WGS) entry which is preliminary data.</text>
</comment>
<proteinExistence type="predicted"/>
<accession>A0ACB9R8K0</accession>
<evidence type="ECO:0000313" key="1">
    <source>
        <dbReference type="EMBL" id="KAI4372307.1"/>
    </source>
</evidence>
<keyword evidence="2" id="KW-1185">Reference proteome</keyword>
<protein>
    <submittedName>
        <fullName evidence="1">Uncharacterized protein</fullName>
    </submittedName>
</protein>
<dbReference type="Proteomes" id="UP001057402">
    <property type="component" value="Chromosome 4"/>
</dbReference>
<organism evidence="1 2">
    <name type="scientific">Melastoma candidum</name>
    <dbReference type="NCBI Taxonomy" id="119954"/>
    <lineage>
        <taxon>Eukaryota</taxon>
        <taxon>Viridiplantae</taxon>
        <taxon>Streptophyta</taxon>
        <taxon>Embryophyta</taxon>
        <taxon>Tracheophyta</taxon>
        <taxon>Spermatophyta</taxon>
        <taxon>Magnoliopsida</taxon>
        <taxon>eudicotyledons</taxon>
        <taxon>Gunneridae</taxon>
        <taxon>Pentapetalae</taxon>
        <taxon>rosids</taxon>
        <taxon>malvids</taxon>
        <taxon>Myrtales</taxon>
        <taxon>Melastomataceae</taxon>
        <taxon>Melastomatoideae</taxon>
        <taxon>Melastomateae</taxon>
        <taxon>Melastoma</taxon>
    </lineage>
</organism>
<gene>
    <name evidence="1" type="ORF">MLD38_010552</name>
</gene>